<evidence type="ECO:0000313" key="3">
    <source>
        <dbReference type="Proteomes" id="UP000703269"/>
    </source>
</evidence>
<feature type="compositionally biased region" description="Basic and acidic residues" evidence="1">
    <location>
        <begin position="377"/>
        <end position="393"/>
    </location>
</feature>
<proteinExistence type="predicted"/>
<feature type="compositionally biased region" description="Low complexity" evidence="1">
    <location>
        <begin position="358"/>
        <end position="376"/>
    </location>
</feature>
<feature type="compositionally biased region" description="Low complexity" evidence="1">
    <location>
        <begin position="36"/>
        <end position="48"/>
    </location>
</feature>
<feature type="compositionally biased region" description="Polar residues" evidence="1">
    <location>
        <begin position="422"/>
        <end position="437"/>
    </location>
</feature>
<feature type="region of interest" description="Disordered" evidence="1">
    <location>
        <begin position="290"/>
        <end position="487"/>
    </location>
</feature>
<name>A0A9P3FZH1_9APHY</name>
<evidence type="ECO:0000256" key="1">
    <source>
        <dbReference type="SAM" id="MobiDB-lite"/>
    </source>
</evidence>
<feature type="region of interest" description="Disordered" evidence="1">
    <location>
        <begin position="29"/>
        <end position="278"/>
    </location>
</feature>
<evidence type="ECO:0000313" key="2">
    <source>
        <dbReference type="EMBL" id="GJE85426.1"/>
    </source>
</evidence>
<dbReference type="AlphaFoldDB" id="A0A9P3FZH1"/>
<feature type="compositionally biased region" description="Low complexity" evidence="1">
    <location>
        <begin position="458"/>
        <end position="467"/>
    </location>
</feature>
<protein>
    <submittedName>
        <fullName evidence="2">Uncharacterized protein</fullName>
    </submittedName>
</protein>
<dbReference type="OrthoDB" id="3249663at2759"/>
<dbReference type="EMBL" id="BPQB01000002">
    <property type="protein sequence ID" value="GJE85426.1"/>
    <property type="molecule type" value="Genomic_DNA"/>
</dbReference>
<reference evidence="2 3" key="1">
    <citation type="submission" date="2021-08" db="EMBL/GenBank/DDBJ databases">
        <title>Draft Genome Sequence of Phanerochaete sordida strain YK-624.</title>
        <authorList>
            <person name="Mori T."/>
            <person name="Dohra H."/>
            <person name="Suzuki T."/>
            <person name="Kawagishi H."/>
            <person name="Hirai H."/>
        </authorList>
    </citation>
    <scope>NUCLEOTIDE SEQUENCE [LARGE SCALE GENOMIC DNA]</scope>
    <source>
        <strain evidence="2 3">YK-624</strain>
    </source>
</reference>
<gene>
    <name evidence="2" type="ORF">PsYK624_015050</name>
</gene>
<keyword evidence="3" id="KW-1185">Reference proteome</keyword>
<feature type="compositionally biased region" description="Basic and acidic residues" evidence="1">
    <location>
        <begin position="102"/>
        <end position="112"/>
    </location>
</feature>
<accession>A0A9P3FZH1</accession>
<feature type="compositionally biased region" description="Basic residues" evidence="1">
    <location>
        <begin position="194"/>
        <end position="203"/>
    </location>
</feature>
<dbReference type="Proteomes" id="UP000703269">
    <property type="component" value="Unassembled WGS sequence"/>
</dbReference>
<comment type="caution">
    <text evidence="2">The sequence shown here is derived from an EMBL/GenBank/DDBJ whole genome shotgun (WGS) entry which is preliminary data.</text>
</comment>
<feature type="compositionally biased region" description="Polar residues" evidence="1">
    <location>
        <begin position="183"/>
        <end position="193"/>
    </location>
</feature>
<organism evidence="2 3">
    <name type="scientific">Phanerochaete sordida</name>
    <dbReference type="NCBI Taxonomy" id="48140"/>
    <lineage>
        <taxon>Eukaryota</taxon>
        <taxon>Fungi</taxon>
        <taxon>Dikarya</taxon>
        <taxon>Basidiomycota</taxon>
        <taxon>Agaricomycotina</taxon>
        <taxon>Agaricomycetes</taxon>
        <taxon>Polyporales</taxon>
        <taxon>Phanerochaetaceae</taxon>
        <taxon>Phanerochaete</taxon>
    </lineage>
</organism>
<sequence>MTEYTSSSDAIREYLSARDRTARWVTQHHGYDDELLSPSVPPSILSDSDAPSYGPSDSEESSDSIPPRMFLRWNDGRADVPISRRGSNPARPRTQSHSHTYSRRDESPERLPPRHSKFHPGAGSHRPSAALVPSAHSRYGQTLSYASVPPQGPFVESDDTPPPSPEHIVVLPSPQDEDGPQVPGTTPSHGSHQSTHRPARTHSMHYPQPKQGSGMYPPPSHQTTIHAPNPRRAYNPSNTSHVSRHATHSPAMQQSHSQPLPVAHGGAYPSRPGTALPYQYAPPQIVYAPSSKQGSTYAPPQIVYSPSMHPQGYPARGAPSIAYSQSAPLPHPHHGMSTAPPPGAHIVDDRSRSRGHSRAGSVVQGGYRGRSGSVSVARRDESRRGRSPARSDSDTSGSTYYILPTPGQKVQIIPPSGAPSLRTATSATKASQHSAHSSPHDTKKPFFQRIFHIPKLPSSSTASSSSAGRKLRRRHTLQVGAHALGES</sequence>